<reference evidence="2 3" key="1">
    <citation type="submission" date="2020-08" db="EMBL/GenBank/DDBJ databases">
        <title>Genomic Encyclopedia of Type Strains, Phase IV (KMG-IV): sequencing the most valuable type-strain genomes for metagenomic binning, comparative biology and taxonomic classification.</title>
        <authorList>
            <person name="Goeker M."/>
        </authorList>
    </citation>
    <scope>NUCLEOTIDE SEQUENCE [LARGE SCALE GENOMIC DNA]</scope>
    <source>
        <strain evidence="2 3">DSM 27026</strain>
    </source>
</reference>
<comment type="caution">
    <text evidence="2">The sequence shown here is derived from an EMBL/GenBank/DDBJ whole genome shotgun (WGS) entry which is preliminary data.</text>
</comment>
<organism evidence="2 3">
    <name type="scientific">Acidocella aromatica</name>
    <dbReference type="NCBI Taxonomy" id="1303579"/>
    <lineage>
        <taxon>Bacteria</taxon>
        <taxon>Pseudomonadati</taxon>
        <taxon>Pseudomonadota</taxon>
        <taxon>Alphaproteobacteria</taxon>
        <taxon>Acetobacterales</taxon>
        <taxon>Acidocellaceae</taxon>
        <taxon>Acidocella</taxon>
    </lineage>
</organism>
<dbReference type="AlphaFoldDB" id="A0A840VC39"/>
<gene>
    <name evidence="2" type="ORF">HNP71_001613</name>
</gene>
<dbReference type="EMBL" id="JACHFJ010000006">
    <property type="protein sequence ID" value="MBB5373353.1"/>
    <property type="molecule type" value="Genomic_DNA"/>
</dbReference>
<proteinExistence type="predicted"/>
<protein>
    <submittedName>
        <fullName evidence="2">Alpha-methylacyl-CoA racemase</fullName>
        <ecNumber evidence="2">5.1.99.4</ecNumber>
    </submittedName>
</protein>
<accession>A0A840VC39</accession>
<dbReference type="Pfam" id="PF02515">
    <property type="entry name" value="CoA_transf_3"/>
    <property type="match status" value="1"/>
</dbReference>
<keyword evidence="3" id="KW-1185">Reference proteome</keyword>
<dbReference type="Gene3D" id="3.40.50.10540">
    <property type="entry name" value="Crotonobetainyl-coa:carnitine coa-transferase, domain 1"/>
    <property type="match status" value="1"/>
</dbReference>
<dbReference type="InterPro" id="IPR044855">
    <property type="entry name" value="CoA-Trfase_III_dom3_sf"/>
</dbReference>
<dbReference type="Gene3D" id="3.30.1540.10">
    <property type="entry name" value="formyl-coa transferase, domain 3"/>
    <property type="match status" value="1"/>
</dbReference>
<dbReference type="PANTHER" id="PTHR48228:SF5">
    <property type="entry name" value="ALPHA-METHYLACYL-COA RACEMASE"/>
    <property type="match status" value="1"/>
</dbReference>
<evidence type="ECO:0000256" key="1">
    <source>
        <dbReference type="SAM" id="MobiDB-lite"/>
    </source>
</evidence>
<dbReference type="SUPFAM" id="SSF89796">
    <property type="entry name" value="CoA-transferase family III (CaiB/BaiF)"/>
    <property type="match status" value="1"/>
</dbReference>
<dbReference type="RefSeq" id="WP_183266364.1">
    <property type="nucleotide sequence ID" value="NZ_JACHFJ010000006.1"/>
</dbReference>
<evidence type="ECO:0000313" key="2">
    <source>
        <dbReference type="EMBL" id="MBB5373353.1"/>
    </source>
</evidence>
<feature type="region of interest" description="Disordered" evidence="1">
    <location>
        <begin position="331"/>
        <end position="362"/>
    </location>
</feature>
<dbReference type="PANTHER" id="PTHR48228">
    <property type="entry name" value="SUCCINYL-COA--D-CITRAMALATE COA-TRANSFERASE"/>
    <property type="match status" value="1"/>
</dbReference>
<dbReference type="EC" id="5.1.99.4" evidence="2"/>
<dbReference type="InterPro" id="IPR050509">
    <property type="entry name" value="CoA-transferase_III"/>
</dbReference>
<dbReference type="GO" id="GO:0008111">
    <property type="term" value="F:alpha-methylacyl-CoA racemase activity"/>
    <property type="evidence" value="ECO:0007669"/>
    <property type="project" value="UniProtKB-EC"/>
</dbReference>
<sequence>MGPLAGLKVLEFNGLGPAPFACMVLADLGADVLRIDRAGADNLLGLKQDFIERGRRSLVLDLKSAEGLETAKRLAGAADVLVEGFRPGVMERLGLGPEPLCAANPRLIYARMTGWGQTGPLAPTAGHDITYLALSGALHAIGTAEDPLPPLNLPGDFGGGSMFLITGILSALYERQRSGQGQVIDAAITDGAAVLMAMIYAMRAEGLWEDRRAANLLDGAAAIYRTYVCADGRHVAIAPMERKFFEIFAARAGLNAADWPNHADPAVWPALHAKLAALFLTRPRDEWCALFEGSDACVAPVLSLDEAPRHPHNQARGAFVEIDGVIQPAPAPRFSRSVPPTPAPRPAPNEGGEAALLDWLGE</sequence>
<keyword evidence="2" id="KW-0413">Isomerase</keyword>
<evidence type="ECO:0000313" key="3">
    <source>
        <dbReference type="Proteomes" id="UP000553706"/>
    </source>
</evidence>
<dbReference type="InterPro" id="IPR023606">
    <property type="entry name" value="CoA-Trfase_III_dom_1_sf"/>
</dbReference>
<name>A0A840VC39_9PROT</name>
<dbReference type="InterPro" id="IPR003673">
    <property type="entry name" value="CoA-Trfase_fam_III"/>
</dbReference>
<dbReference type="Proteomes" id="UP000553706">
    <property type="component" value="Unassembled WGS sequence"/>
</dbReference>